<dbReference type="EMBL" id="CM043020">
    <property type="protein sequence ID" value="KAI4459008.1"/>
    <property type="molecule type" value="Genomic_DNA"/>
</dbReference>
<organism evidence="1 2">
    <name type="scientific">Holotrichia oblita</name>
    <name type="common">Chafer beetle</name>
    <dbReference type="NCBI Taxonomy" id="644536"/>
    <lineage>
        <taxon>Eukaryota</taxon>
        <taxon>Metazoa</taxon>
        <taxon>Ecdysozoa</taxon>
        <taxon>Arthropoda</taxon>
        <taxon>Hexapoda</taxon>
        <taxon>Insecta</taxon>
        <taxon>Pterygota</taxon>
        <taxon>Neoptera</taxon>
        <taxon>Endopterygota</taxon>
        <taxon>Coleoptera</taxon>
        <taxon>Polyphaga</taxon>
        <taxon>Scarabaeiformia</taxon>
        <taxon>Scarabaeidae</taxon>
        <taxon>Melolonthinae</taxon>
        <taxon>Holotrichia</taxon>
    </lineage>
</organism>
<proteinExistence type="predicted"/>
<protein>
    <submittedName>
        <fullName evidence="1">Otu domain containing protein</fullName>
    </submittedName>
</protein>
<sequence length="230" mass="26957">MAKHTRKGKNLGPVDAWLDTLGYYRKNVAYDETCLFRAISEQLFSCQIHHERCRKEIVTYGRNNYHEFKQLVSCEEEWIDHLNKLEIHMVICGNIELEITSRKYKKDIIVFDGVNRLVNNMANNNYEEALLLCLMGEDHYDVVYRKECIQTAGFCQYLAAEKTERALIEGIEHFDAKKLKHTETHEKNPLPNKEVIEQEKGQQKLISGIGKFRPGEIETYRNVRKESTTK</sequence>
<keyword evidence="2" id="KW-1185">Reference proteome</keyword>
<name>A0ACB9SWZ8_HOLOL</name>
<reference evidence="1" key="1">
    <citation type="submission" date="2022-04" db="EMBL/GenBank/DDBJ databases">
        <title>Chromosome-scale genome assembly of Holotrichia oblita Faldermann.</title>
        <authorList>
            <person name="Rongchong L."/>
        </authorList>
    </citation>
    <scope>NUCLEOTIDE SEQUENCE</scope>
    <source>
        <strain evidence="1">81SQS9</strain>
    </source>
</reference>
<comment type="caution">
    <text evidence="1">The sequence shown here is derived from an EMBL/GenBank/DDBJ whole genome shotgun (WGS) entry which is preliminary data.</text>
</comment>
<evidence type="ECO:0000313" key="2">
    <source>
        <dbReference type="Proteomes" id="UP001056778"/>
    </source>
</evidence>
<evidence type="ECO:0000313" key="1">
    <source>
        <dbReference type="EMBL" id="KAI4459008.1"/>
    </source>
</evidence>
<accession>A0ACB9SWZ8</accession>
<dbReference type="Proteomes" id="UP001056778">
    <property type="component" value="Chromosome 6"/>
</dbReference>
<gene>
    <name evidence="1" type="ORF">MML48_6g00012853</name>
</gene>